<accession>A0A7X6HB34</accession>
<dbReference type="InterPro" id="IPR050765">
    <property type="entry name" value="Riboflavin_Biosynth_HTPR"/>
</dbReference>
<evidence type="ECO:0000256" key="2">
    <source>
        <dbReference type="ARBA" id="ARBA00022857"/>
    </source>
</evidence>
<evidence type="ECO:0000313" key="5">
    <source>
        <dbReference type="EMBL" id="NKX53809.1"/>
    </source>
</evidence>
<dbReference type="InterPro" id="IPR002734">
    <property type="entry name" value="RibDG_C"/>
</dbReference>
<evidence type="ECO:0000256" key="1">
    <source>
        <dbReference type="ARBA" id="ARBA00005104"/>
    </source>
</evidence>
<evidence type="ECO:0000256" key="3">
    <source>
        <dbReference type="ARBA" id="ARBA00023002"/>
    </source>
</evidence>
<keyword evidence="2" id="KW-0521">NADP</keyword>
<dbReference type="InterPro" id="IPR024072">
    <property type="entry name" value="DHFR-like_dom_sf"/>
</dbReference>
<dbReference type="GO" id="GO:0009231">
    <property type="term" value="P:riboflavin biosynthetic process"/>
    <property type="evidence" value="ECO:0007669"/>
    <property type="project" value="InterPro"/>
</dbReference>
<organism evidence="5 6">
    <name type="scientific">Arthrobacter mobilis</name>
    <dbReference type="NCBI Taxonomy" id="2724944"/>
    <lineage>
        <taxon>Bacteria</taxon>
        <taxon>Bacillati</taxon>
        <taxon>Actinomycetota</taxon>
        <taxon>Actinomycetes</taxon>
        <taxon>Micrococcales</taxon>
        <taxon>Micrococcaceae</taxon>
        <taxon>Arthrobacter</taxon>
    </lineage>
</organism>
<dbReference type="EMBL" id="JAAZSQ010000002">
    <property type="protein sequence ID" value="NKX53809.1"/>
    <property type="molecule type" value="Genomic_DNA"/>
</dbReference>
<feature type="domain" description="Bacterial bifunctional deaminase-reductase C-terminal" evidence="4">
    <location>
        <begin position="42"/>
        <end position="245"/>
    </location>
</feature>
<name>A0A7X6HB34_9MICC</name>
<reference evidence="5 6" key="1">
    <citation type="submission" date="2020-04" db="EMBL/GenBank/DDBJ databases">
        <title>Arthrobacter sp. nov.</title>
        <authorList>
            <person name="Liu S."/>
        </authorList>
    </citation>
    <scope>NUCLEOTIDE SEQUENCE [LARGE SCALE GENOMIC DNA]</scope>
    <source>
        <strain evidence="5 6">E918</strain>
    </source>
</reference>
<sequence>MSAGVSGSGALRAINQVFPEHIPDATDGQLLDWYAVPDGDRPWVRFNFVSSLDGAATYEGRAGGLGDVVDQHVFTLLRRQADVILVGAGTVRAEGYAGPLLSEEDLAWRAGRGLPAHPAIAVVSGSLDLDPAGGFFAQAPVRPVLLTSARAGAARRQALSEVADVIDVGTGSAEPARIVEALAGRGWHSIHSEGGPVLFGAFQAAGLVDELCLTLSPVLAGGTGKRIADGGPEQTLQGMELVHILESAGMLLLRYKAARPGS</sequence>
<comment type="caution">
    <text evidence="5">The sequence shown here is derived from an EMBL/GenBank/DDBJ whole genome shotgun (WGS) entry which is preliminary data.</text>
</comment>
<dbReference type="Gene3D" id="3.40.430.10">
    <property type="entry name" value="Dihydrofolate Reductase, subunit A"/>
    <property type="match status" value="1"/>
</dbReference>
<protein>
    <submittedName>
        <fullName evidence="5">Pyrimidine reductase family protein</fullName>
    </submittedName>
</protein>
<proteinExistence type="predicted"/>
<dbReference type="GO" id="GO:0008703">
    <property type="term" value="F:5-amino-6-(5-phosphoribosylamino)uracil reductase activity"/>
    <property type="evidence" value="ECO:0007669"/>
    <property type="project" value="InterPro"/>
</dbReference>
<dbReference type="Pfam" id="PF01872">
    <property type="entry name" value="RibD_C"/>
    <property type="match status" value="1"/>
</dbReference>
<dbReference type="RefSeq" id="WP_168485118.1">
    <property type="nucleotide sequence ID" value="NZ_JAAZSQ010000002.1"/>
</dbReference>
<dbReference type="SUPFAM" id="SSF53597">
    <property type="entry name" value="Dihydrofolate reductase-like"/>
    <property type="match status" value="1"/>
</dbReference>
<keyword evidence="6" id="KW-1185">Reference proteome</keyword>
<dbReference type="AlphaFoldDB" id="A0A7X6HB34"/>
<dbReference type="PANTHER" id="PTHR38011">
    <property type="entry name" value="DIHYDROFOLATE REDUCTASE FAMILY PROTEIN (AFU_ORTHOLOGUE AFUA_8G06820)"/>
    <property type="match status" value="1"/>
</dbReference>
<evidence type="ECO:0000313" key="6">
    <source>
        <dbReference type="Proteomes" id="UP000544090"/>
    </source>
</evidence>
<gene>
    <name evidence="5" type="ORF">HGG74_04475</name>
</gene>
<dbReference type="PANTHER" id="PTHR38011:SF7">
    <property type="entry name" value="2,5-DIAMINO-6-RIBOSYLAMINO-4(3H)-PYRIMIDINONE 5'-PHOSPHATE REDUCTASE"/>
    <property type="match status" value="1"/>
</dbReference>
<comment type="pathway">
    <text evidence="1">Cofactor biosynthesis; riboflavin biosynthesis.</text>
</comment>
<evidence type="ECO:0000259" key="4">
    <source>
        <dbReference type="Pfam" id="PF01872"/>
    </source>
</evidence>
<dbReference type="Proteomes" id="UP000544090">
    <property type="component" value="Unassembled WGS sequence"/>
</dbReference>
<keyword evidence="3" id="KW-0560">Oxidoreductase</keyword>